<keyword evidence="1" id="KW-0245">EGF-like domain</keyword>
<keyword evidence="9" id="KW-1185">Reference proteome</keyword>
<dbReference type="CDD" id="cd00055">
    <property type="entry name" value="EGF_Lam"/>
    <property type="match status" value="1"/>
</dbReference>
<dbReference type="EMBL" id="CABPRJ010000015">
    <property type="protein sequence ID" value="VVC25576.1"/>
    <property type="molecule type" value="Genomic_DNA"/>
</dbReference>
<dbReference type="PROSITE" id="PS00022">
    <property type="entry name" value="EGF_1"/>
    <property type="match status" value="2"/>
</dbReference>
<evidence type="ECO:0000256" key="2">
    <source>
        <dbReference type="ARBA" id="ARBA00022729"/>
    </source>
</evidence>
<organism evidence="8 9">
    <name type="scientific">Cinara cedri</name>
    <dbReference type="NCBI Taxonomy" id="506608"/>
    <lineage>
        <taxon>Eukaryota</taxon>
        <taxon>Metazoa</taxon>
        <taxon>Ecdysozoa</taxon>
        <taxon>Arthropoda</taxon>
        <taxon>Hexapoda</taxon>
        <taxon>Insecta</taxon>
        <taxon>Pterygota</taxon>
        <taxon>Neoptera</taxon>
        <taxon>Paraneoptera</taxon>
        <taxon>Hemiptera</taxon>
        <taxon>Sternorrhyncha</taxon>
        <taxon>Aphidomorpha</taxon>
        <taxon>Aphidoidea</taxon>
        <taxon>Aphididae</taxon>
        <taxon>Lachninae</taxon>
        <taxon>Cinara</taxon>
    </lineage>
</organism>
<dbReference type="FunFam" id="2.170.300.10:FF:000041">
    <property type="entry name" value="Tyrosine protein kinase receptor tie-1, putative"/>
    <property type="match status" value="1"/>
</dbReference>
<dbReference type="GO" id="GO:0048731">
    <property type="term" value="P:system development"/>
    <property type="evidence" value="ECO:0007669"/>
    <property type="project" value="UniProtKB-ARBA"/>
</dbReference>
<evidence type="ECO:0000313" key="9">
    <source>
        <dbReference type="Proteomes" id="UP000325440"/>
    </source>
</evidence>
<feature type="transmembrane region" description="Helical" evidence="5">
    <location>
        <begin position="352"/>
        <end position="378"/>
    </location>
</feature>
<sequence>MDRTRLVPVAVVIGILLHYVVLGTGKSTVIYDDIYYETNNENITLKGPNVCTKLELIKARSLVTEYQNREISNEYLCLKNFHLKCVFSFNRTVPVIVEREVTKHLLFKQCCDGYKPSLHRTHCIPVCEKPCKWGKCILPNICQCDKLYAGKTCDIRIAVCPLGTYGVNCSKKCHCPNNSYCDPFEGHCFCPAGFMGPYCNTTCSSGFYGHECQYKCNCPHDRTCDRINGTCEGSEDSKKDTNVHNLYTWKKTSQNKSITSCKPAAEKCHCRQTHKGRICECEPGWKGYVCKIPCSNGTFGQNCSSICNCHKGLNCRHTDGICLCPPGFYGPECIQNDTSVLQIDQEKRNSIWIVNVSIIFSFFLFSTIGIGMLIYYFYYYRHKMQDLYNRRNATRSELRENTSTEDANIGTISIVYNGERMTGWNTSYTNKMFYLTYGNHNNSSHYETEENLYFEIDEIAPRRGDDLYDHLDFLRPTGSWKPHYQKALVMQEQLDQSSSRTNSRSSLKT</sequence>
<dbReference type="OrthoDB" id="18487at2759"/>
<dbReference type="SMART" id="SM00181">
    <property type="entry name" value="EGF"/>
    <property type="match status" value="4"/>
</dbReference>
<dbReference type="GO" id="GO:0005044">
    <property type="term" value="F:scavenger receptor activity"/>
    <property type="evidence" value="ECO:0007669"/>
    <property type="project" value="InterPro"/>
</dbReference>
<dbReference type="PANTHER" id="PTHR24043">
    <property type="entry name" value="SCAVENGER RECEPTOR CLASS F"/>
    <property type="match status" value="1"/>
</dbReference>
<keyword evidence="2" id="KW-0732">Signal</keyword>
<dbReference type="Proteomes" id="UP000325440">
    <property type="component" value="Unassembled WGS sequence"/>
</dbReference>
<gene>
    <name evidence="8" type="ORF">CINCED_3A016068</name>
</gene>
<dbReference type="AlphaFoldDB" id="A0A5E4M1U3"/>
<dbReference type="GO" id="GO:0048513">
    <property type="term" value="P:animal organ development"/>
    <property type="evidence" value="ECO:0007669"/>
    <property type="project" value="UniProtKB-ARBA"/>
</dbReference>
<name>A0A5E4M1U3_9HEMI</name>
<evidence type="ECO:0000256" key="5">
    <source>
        <dbReference type="SAM" id="Phobius"/>
    </source>
</evidence>
<dbReference type="PANTHER" id="PTHR24043:SF8">
    <property type="entry name" value="EGF-LIKE DOMAIN-CONTAINING PROTEIN"/>
    <property type="match status" value="1"/>
</dbReference>
<dbReference type="InterPro" id="IPR002049">
    <property type="entry name" value="LE_dom"/>
</dbReference>
<evidence type="ECO:0000256" key="1">
    <source>
        <dbReference type="ARBA" id="ARBA00022536"/>
    </source>
</evidence>
<evidence type="ECO:0000256" key="3">
    <source>
        <dbReference type="ARBA" id="ARBA00022737"/>
    </source>
</evidence>
<proteinExistence type="predicted"/>
<accession>A0A5E4M1U3</accession>
<evidence type="ECO:0000259" key="6">
    <source>
        <dbReference type="PROSITE" id="PS00022"/>
    </source>
</evidence>
<dbReference type="InterPro" id="IPR042635">
    <property type="entry name" value="MEGF10/SREC1/2-like"/>
</dbReference>
<keyword evidence="5" id="KW-0472">Membrane</keyword>
<keyword evidence="3" id="KW-0677">Repeat</keyword>
<dbReference type="PRINTS" id="PR00011">
    <property type="entry name" value="EGFLAMININ"/>
</dbReference>
<dbReference type="SMART" id="SM00180">
    <property type="entry name" value="EGF_Lam"/>
    <property type="match status" value="1"/>
</dbReference>
<reference evidence="8 9" key="1">
    <citation type="submission" date="2019-08" db="EMBL/GenBank/DDBJ databases">
        <authorList>
            <person name="Alioto T."/>
            <person name="Alioto T."/>
            <person name="Gomez Garrido J."/>
        </authorList>
    </citation>
    <scope>NUCLEOTIDE SEQUENCE [LARGE SCALE GENOMIC DNA]</scope>
</reference>
<evidence type="ECO:0000259" key="7">
    <source>
        <dbReference type="PROSITE" id="PS01186"/>
    </source>
</evidence>
<keyword evidence="5" id="KW-0812">Transmembrane</keyword>
<protein>
    <submittedName>
        <fullName evidence="8">Laminin EGF domain,EGF-like, conserved site,EGF-like domain</fullName>
    </submittedName>
</protein>
<feature type="domain" description="EGF-like" evidence="6">
    <location>
        <begin position="188"/>
        <end position="199"/>
    </location>
</feature>
<evidence type="ECO:0000256" key="4">
    <source>
        <dbReference type="ARBA" id="ARBA00023157"/>
    </source>
</evidence>
<evidence type="ECO:0000313" key="8">
    <source>
        <dbReference type="EMBL" id="VVC25576.1"/>
    </source>
</evidence>
<dbReference type="InterPro" id="IPR000742">
    <property type="entry name" value="EGF"/>
</dbReference>
<dbReference type="Gene3D" id="2.170.300.10">
    <property type="entry name" value="Tie2 ligand-binding domain superfamily"/>
    <property type="match status" value="2"/>
</dbReference>
<feature type="domain" description="EGF-like" evidence="6 7">
    <location>
        <begin position="322"/>
        <end position="333"/>
    </location>
</feature>
<dbReference type="PROSITE" id="PS01186">
    <property type="entry name" value="EGF_2"/>
    <property type="match status" value="1"/>
</dbReference>
<keyword evidence="5" id="KW-1133">Transmembrane helix</keyword>
<keyword evidence="4" id="KW-1015">Disulfide bond</keyword>